<dbReference type="FunFam" id="2.70.210.12:FF:000001">
    <property type="entry name" value="GTPase Obg"/>
    <property type="match status" value="1"/>
</dbReference>
<sequence>MFVDKATILVKGGDGGRGAVSFRREKYVSKGGPDGGDGGKGGDVVLVADSSLNTLMDFHYRQELRAEPGQAGMKRRRHGASAEDLVAAVPVGTQISDADGRMVADLVQPGQRAVVAKGGQGGFGNAHFKSSTRQAPRVAELGEPGEACQLTLELKLLADIGLVGLPNAGKSTLLSVISRARPQIADYPFTTLVPNLGVARVGRRTLLVADIPGLIEGASRGRGLGDEFLRHIERTSVLLHLIDIYQDDPVKAYQTINRELAARDPALLDRRTIVALTKVDGADPERVVAVKSRLKRSVKGGAPVMAVSAVAGTGLDELMRTAADLVEAARADAVLVSDTSGAAEPGDLPVIKLAQNDSDWRVETQPDGGFLVSGAKLERLAVRTDFANPYGRQRLRDILRREGVMHELIRRGAAASSRIHFAGRASGVSLTLEEEA</sequence>
<dbReference type="InterPro" id="IPR015349">
    <property type="entry name" value="OCT_dom"/>
</dbReference>
<dbReference type="Proteomes" id="UP000289269">
    <property type="component" value="Unassembled WGS sequence"/>
</dbReference>
<evidence type="ECO:0000256" key="8">
    <source>
        <dbReference type="ARBA" id="ARBA00023134"/>
    </source>
</evidence>
<dbReference type="Pfam" id="PF01926">
    <property type="entry name" value="MMR_HSR1"/>
    <property type="match status" value="1"/>
</dbReference>
<dbReference type="HAMAP" id="MF_01454">
    <property type="entry name" value="GTPase_Obg"/>
    <property type="match status" value="1"/>
</dbReference>
<proteinExistence type="inferred from homology"/>
<protein>
    <recommendedName>
        <fullName evidence="9">GTPase Obg</fullName>
        <ecNumber evidence="9">3.6.5.-</ecNumber>
    </recommendedName>
    <alternativeName>
        <fullName evidence="9">GTP-binding protein Obg</fullName>
    </alternativeName>
</protein>
<feature type="binding site" evidence="9">
    <location>
        <position position="171"/>
    </location>
    <ligand>
        <name>Mg(2+)</name>
        <dbReference type="ChEBI" id="CHEBI:18420"/>
    </ligand>
</feature>
<dbReference type="Gene3D" id="2.70.210.12">
    <property type="entry name" value="GTP1/OBG domain"/>
    <property type="match status" value="1"/>
</dbReference>
<evidence type="ECO:0000313" key="14">
    <source>
        <dbReference type="Proteomes" id="UP000289269"/>
    </source>
</evidence>
<feature type="binding site" evidence="9">
    <location>
        <begin position="308"/>
        <end position="310"/>
    </location>
    <ligand>
        <name>GTP</name>
        <dbReference type="ChEBI" id="CHEBI:37565"/>
    </ligand>
</feature>
<dbReference type="InterPro" id="IPR006169">
    <property type="entry name" value="GTP1_OBG_dom"/>
</dbReference>
<dbReference type="PROSITE" id="PS00905">
    <property type="entry name" value="GTP1_OBG"/>
    <property type="match status" value="1"/>
</dbReference>
<feature type="binding site" evidence="9">
    <location>
        <begin position="164"/>
        <end position="171"/>
    </location>
    <ligand>
        <name>GTP</name>
        <dbReference type="ChEBI" id="CHEBI:37565"/>
    </ligand>
</feature>
<reference evidence="13" key="1">
    <citation type="submission" date="2019-01" db="EMBL/GenBank/DDBJ databases">
        <title>Genomic signatures and co-occurrence patterns of the ultra-small Saccharimodia (Patescibacteria phylum) suggest a symbiotic lifestyle.</title>
        <authorList>
            <person name="Lemos L."/>
            <person name="Medeiros J."/>
            <person name="Andreote F."/>
            <person name="Fernandes G."/>
            <person name="Varani A."/>
            <person name="Oliveira G."/>
            <person name="Pylro V."/>
        </authorList>
    </citation>
    <scope>NUCLEOTIDE SEQUENCE [LARGE SCALE GENOMIC DNA]</scope>
    <source>
        <strain evidence="13">AMD01</strain>
    </source>
</reference>
<dbReference type="NCBIfam" id="NF008956">
    <property type="entry name" value="PRK12299.1"/>
    <property type="match status" value="1"/>
</dbReference>
<feature type="domain" description="OBG-type G" evidence="10">
    <location>
        <begin position="158"/>
        <end position="327"/>
    </location>
</feature>
<dbReference type="PANTHER" id="PTHR11702">
    <property type="entry name" value="DEVELOPMENTALLY REGULATED GTP-BINDING PROTEIN-RELATED"/>
    <property type="match status" value="1"/>
</dbReference>
<dbReference type="CDD" id="cd01898">
    <property type="entry name" value="Obg"/>
    <property type="match status" value="1"/>
</dbReference>
<feature type="binding site" evidence="9">
    <location>
        <begin position="277"/>
        <end position="280"/>
    </location>
    <ligand>
        <name>GTP</name>
        <dbReference type="ChEBI" id="CHEBI:37565"/>
    </ligand>
</feature>
<dbReference type="InterPro" id="IPR036346">
    <property type="entry name" value="GTP-bd_prot_GTP1/OBG_C_sf"/>
</dbReference>
<keyword evidence="14" id="KW-1185">Reference proteome</keyword>
<dbReference type="PROSITE" id="PS51710">
    <property type="entry name" value="G_OBG"/>
    <property type="match status" value="1"/>
</dbReference>
<dbReference type="NCBIfam" id="TIGR02729">
    <property type="entry name" value="Obg_CgtA"/>
    <property type="match status" value="1"/>
</dbReference>
<dbReference type="SUPFAM" id="SSF82051">
    <property type="entry name" value="Obg GTP-binding protein N-terminal domain"/>
    <property type="match status" value="1"/>
</dbReference>
<evidence type="ECO:0000256" key="1">
    <source>
        <dbReference type="ARBA" id="ARBA00001946"/>
    </source>
</evidence>
<comment type="cofactor">
    <cofactor evidence="1 9">
        <name>Mg(2+)</name>
        <dbReference type="ChEBI" id="CHEBI:18420"/>
    </cofactor>
</comment>
<dbReference type="InterPro" id="IPR031167">
    <property type="entry name" value="G_OBG"/>
</dbReference>
<dbReference type="GO" id="GO:0003924">
    <property type="term" value="F:GTPase activity"/>
    <property type="evidence" value="ECO:0007669"/>
    <property type="project" value="UniProtKB-UniRule"/>
</dbReference>
<evidence type="ECO:0000256" key="2">
    <source>
        <dbReference type="ARBA" id="ARBA00007699"/>
    </source>
</evidence>
<dbReference type="EMBL" id="SCKW01000026">
    <property type="protein sequence ID" value="RWZ78962.1"/>
    <property type="molecule type" value="Genomic_DNA"/>
</dbReference>
<keyword evidence="3 9" id="KW-0963">Cytoplasm</keyword>
<dbReference type="NCBIfam" id="NF008955">
    <property type="entry name" value="PRK12297.1"/>
    <property type="match status" value="1"/>
</dbReference>
<dbReference type="SUPFAM" id="SSF52540">
    <property type="entry name" value="P-loop containing nucleoside triphosphate hydrolases"/>
    <property type="match status" value="1"/>
</dbReference>
<keyword evidence="7 9" id="KW-0460">Magnesium</keyword>
<evidence type="ECO:0000256" key="6">
    <source>
        <dbReference type="ARBA" id="ARBA00022801"/>
    </source>
</evidence>
<dbReference type="PRINTS" id="PR00326">
    <property type="entry name" value="GTP1OBG"/>
</dbReference>
<dbReference type="PROSITE" id="PS51881">
    <property type="entry name" value="OCT"/>
    <property type="match status" value="1"/>
</dbReference>
<feature type="domain" description="OCT" evidence="11">
    <location>
        <begin position="352"/>
        <end position="434"/>
    </location>
</feature>
<dbReference type="GO" id="GO:0005737">
    <property type="term" value="C:cytoplasm"/>
    <property type="evidence" value="ECO:0007669"/>
    <property type="project" value="UniProtKB-SubCell"/>
</dbReference>
<dbReference type="InterPro" id="IPR036726">
    <property type="entry name" value="GTP1_OBG_dom_sf"/>
</dbReference>
<gene>
    <name evidence="13" type="primary">obgE</name>
    <name evidence="9" type="synonym">obg</name>
    <name evidence="13" type="ORF">EOT04_02610</name>
</gene>
<evidence type="ECO:0000313" key="13">
    <source>
        <dbReference type="EMBL" id="RWZ78962.1"/>
    </source>
</evidence>
<dbReference type="InterPro" id="IPR006073">
    <property type="entry name" value="GTP-bd"/>
</dbReference>
<comment type="similarity">
    <text evidence="2 9">Belongs to the TRAFAC class OBG-HflX-like GTPase superfamily. OBG GTPase family.</text>
</comment>
<name>A0A4Q0AIS1_9BACT</name>
<dbReference type="AlphaFoldDB" id="A0A4Q0AIS1"/>
<accession>A0A4Q0AIS1</accession>
<dbReference type="PROSITE" id="PS51883">
    <property type="entry name" value="OBG"/>
    <property type="match status" value="1"/>
</dbReference>
<keyword evidence="8 9" id="KW-0342">GTP-binding</keyword>
<dbReference type="SUPFAM" id="SSF102741">
    <property type="entry name" value="Obg GTP-binding protein C-terminal domain"/>
    <property type="match status" value="1"/>
</dbReference>
<comment type="caution">
    <text evidence="13">The sequence shown here is derived from an EMBL/GenBank/DDBJ whole genome shotgun (WGS) entry which is preliminary data.</text>
</comment>
<dbReference type="GO" id="GO:0042254">
    <property type="term" value="P:ribosome biogenesis"/>
    <property type="evidence" value="ECO:0007669"/>
    <property type="project" value="UniProtKB-UniRule"/>
</dbReference>
<feature type="domain" description="Obg" evidence="12">
    <location>
        <begin position="1"/>
        <end position="157"/>
    </location>
</feature>
<feature type="binding site" evidence="9">
    <location>
        <begin position="210"/>
        <end position="213"/>
    </location>
    <ligand>
        <name>GTP</name>
        <dbReference type="ChEBI" id="CHEBI:37565"/>
    </ligand>
</feature>
<comment type="subcellular location">
    <subcellularLocation>
        <location evidence="9">Cytoplasm</location>
    </subcellularLocation>
</comment>
<comment type="subunit">
    <text evidence="9">Monomer.</text>
</comment>
<evidence type="ECO:0000259" key="11">
    <source>
        <dbReference type="PROSITE" id="PS51881"/>
    </source>
</evidence>
<organism evidence="13 14">
    <name type="scientific">Candidatus Chaera renei</name>
    <dbReference type="NCBI Taxonomy" id="2506947"/>
    <lineage>
        <taxon>Bacteria</taxon>
        <taxon>Candidatus Saccharimonadota</taxon>
        <taxon>Candidatus Saccharimonadia</taxon>
        <taxon>Candidatus Saccharimonadales</taxon>
        <taxon>Candidatus Saccharimonadaceae</taxon>
        <taxon>Candidatus Chaera</taxon>
    </lineage>
</organism>
<dbReference type="InterPro" id="IPR006074">
    <property type="entry name" value="GTP1-OBG_CS"/>
</dbReference>
<dbReference type="NCBIfam" id="NF008954">
    <property type="entry name" value="PRK12296.1"/>
    <property type="match status" value="1"/>
</dbReference>
<dbReference type="InterPro" id="IPR014100">
    <property type="entry name" value="GTP-bd_Obg/CgtA"/>
</dbReference>
<dbReference type="PANTHER" id="PTHR11702:SF31">
    <property type="entry name" value="MITOCHONDRIAL RIBOSOME-ASSOCIATED GTPASE 2"/>
    <property type="match status" value="1"/>
</dbReference>
<keyword evidence="5 9" id="KW-0547">Nucleotide-binding</keyword>
<evidence type="ECO:0000259" key="12">
    <source>
        <dbReference type="PROSITE" id="PS51883"/>
    </source>
</evidence>
<dbReference type="Pfam" id="PF09269">
    <property type="entry name" value="DUF1967"/>
    <property type="match status" value="1"/>
</dbReference>
<dbReference type="Gene3D" id="3.40.50.300">
    <property type="entry name" value="P-loop containing nucleotide triphosphate hydrolases"/>
    <property type="match status" value="1"/>
</dbReference>
<dbReference type="InterPro" id="IPR045086">
    <property type="entry name" value="OBG_GTPase"/>
</dbReference>
<feature type="binding site" evidence="9">
    <location>
        <begin position="189"/>
        <end position="193"/>
    </location>
    <ligand>
        <name>GTP</name>
        <dbReference type="ChEBI" id="CHEBI:37565"/>
    </ligand>
</feature>
<evidence type="ECO:0000256" key="9">
    <source>
        <dbReference type="HAMAP-Rule" id="MF_01454"/>
    </source>
</evidence>
<dbReference type="GO" id="GO:0005525">
    <property type="term" value="F:GTP binding"/>
    <property type="evidence" value="ECO:0007669"/>
    <property type="project" value="UniProtKB-UniRule"/>
</dbReference>
<dbReference type="EC" id="3.6.5.-" evidence="9"/>
<evidence type="ECO:0000256" key="3">
    <source>
        <dbReference type="ARBA" id="ARBA00022490"/>
    </source>
</evidence>
<evidence type="ECO:0000256" key="4">
    <source>
        <dbReference type="ARBA" id="ARBA00022723"/>
    </source>
</evidence>
<feature type="binding site" evidence="9">
    <location>
        <position position="191"/>
    </location>
    <ligand>
        <name>Mg(2+)</name>
        <dbReference type="ChEBI" id="CHEBI:18420"/>
    </ligand>
</feature>
<evidence type="ECO:0000256" key="5">
    <source>
        <dbReference type="ARBA" id="ARBA00022741"/>
    </source>
</evidence>
<evidence type="ECO:0000256" key="7">
    <source>
        <dbReference type="ARBA" id="ARBA00022842"/>
    </source>
</evidence>
<dbReference type="Gene3D" id="3.30.300.350">
    <property type="entry name" value="GTP-binding protein OBG, C-terminal domain"/>
    <property type="match status" value="1"/>
</dbReference>
<keyword evidence="6 9" id="KW-0378">Hydrolase</keyword>
<evidence type="ECO:0000259" key="10">
    <source>
        <dbReference type="PROSITE" id="PS51710"/>
    </source>
</evidence>
<comment type="function">
    <text evidence="9">An essential GTPase which binds GTP, GDP and possibly (p)ppGpp with moderate affinity, with high nucleotide exchange rates and a fairly low GTP hydrolysis rate. Plays a role in control of the cell cycle, stress response, ribosome biogenesis and in those bacteria that undergo differentiation, in morphogenesis control.</text>
</comment>
<dbReference type="GO" id="GO:0000287">
    <property type="term" value="F:magnesium ion binding"/>
    <property type="evidence" value="ECO:0007669"/>
    <property type="project" value="InterPro"/>
</dbReference>
<dbReference type="Pfam" id="PF01018">
    <property type="entry name" value="GTP1_OBG"/>
    <property type="match status" value="1"/>
</dbReference>
<keyword evidence="4 9" id="KW-0479">Metal-binding</keyword>
<dbReference type="NCBIfam" id="TIGR03595">
    <property type="entry name" value="Obg_CgtA_exten"/>
    <property type="match status" value="1"/>
</dbReference>
<dbReference type="InterPro" id="IPR027417">
    <property type="entry name" value="P-loop_NTPase"/>
</dbReference>